<gene>
    <name evidence="2" type="ORF">ROZALSC1DRAFT_25304</name>
</gene>
<feature type="region of interest" description="Disordered" evidence="1">
    <location>
        <begin position="33"/>
        <end position="53"/>
    </location>
</feature>
<dbReference type="Proteomes" id="UP000281549">
    <property type="component" value="Unassembled WGS sequence"/>
</dbReference>
<feature type="compositionally biased region" description="Basic and acidic residues" evidence="1">
    <location>
        <begin position="554"/>
        <end position="563"/>
    </location>
</feature>
<evidence type="ECO:0000313" key="3">
    <source>
        <dbReference type="Proteomes" id="UP000281549"/>
    </source>
</evidence>
<feature type="compositionally biased region" description="Polar residues" evidence="1">
    <location>
        <begin position="506"/>
        <end position="546"/>
    </location>
</feature>
<accession>A0A4P9YBS0</accession>
<organism evidence="2 3">
    <name type="scientific">Rozella allomycis (strain CSF55)</name>
    <dbReference type="NCBI Taxonomy" id="988480"/>
    <lineage>
        <taxon>Eukaryota</taxon>
        <taxon>Fungi</taxon>
        <taxon>Fungi incertae sedis</taxon>
        <taxon>Cryptomycota</taxon>
        <taxon>Cryptomycota incertae sedis</taxon>
        <taxon>Rozella</taxon>
    </lineage>
</organism>
<dbReference type="AlphaFoldDB" id="A0A4P9YBS0"/>
<feature type="region of interest" description="Disordered" evidence="1">
    <location>
        <begin position="506"/>
        <end position="563"/>
    </location>
</feature>
<reference evidence="3" key="1">
    <citation type="journal article" date="2018" name="Nat. Microbiol.">
        <title>Leveraging single-cell genomics to expand the fungal tree of life.</title>
        <authorList>
            <person name="Ahrendt S.R."/>
            <person name="Quandt C.A."/>
            <person name="Ciobanu D."/>
            <person name="Clum A."/>
            <person name="Salamov A."/>
            <person name="Andreopoulos B."/>
            <person name="Cheng J.F."/>
            <person name="Woyke T."/>
            <person name="Pelin A."/>
            <person name="Henrissat B."/>
            <person name="Reynolds N.K."/>
            <person name="Benny G.L."/>
            <person name="Smith M.E."/>
            <person name="James T.Y."/>
            <person name="Grigoriev I.V."/>
        </authorList>
    </citation>
    <scope>NUCLEOTIDE SEQUENCE [LARGE SCALE GENOMIC DNA]</scope>
    <source>
        <strain evidence="3">CSF55</strain>
    </source>
</reference>
<dbReference type="EMBL" id="ML006570">
    <property type="protein sequence ID" value="RKP16414.1"/>
    <property type="molecule type" value="Genomic_DNA"/>
</dbReference>
<feature type="non-terminal residue" evidence="2">
    <location>
        <position position="1"/>
    </location>
</feature>
<sequence length="563" mass="61735">SHSPILCSSSPPSSDLGEVMLIDLPCSSSISNSNPNSISNSYSNSDPNSNSTSIINQSKYQSLPCQVDALTYNEHLTSMSNSVLHPVSYPNSKLSMVDVSMNESLPCQNDTSRTTEIHDCFSPVVGRKSFNFSETFRENSFLLNSCGPKGSAFTNDSLTFVYPTKISKGPNSSNTSLITSFNDISRPAYRKNSLLNVSCSSNNFSLEVTSSKLEHPSSKMATLSNPSITIGSKSVNKLKIPPFLFSSCPSTLIPGDIKNAGLELQEVSCSLNSKLIHIEPKLKDGKVLLQSSLNHDNQNKWLSQFPFELNMTGKGNKMNFEQIHLLKHKKYSMQTERDGNGYHISSGGDIAGEKVSGNEIQDNSFNSKSEKENTSKNFIIDNHSCPPDPSSNLMKKDNRITASRQLHEKHEKHFHTPDGMQSDIQTILISSPKQEPTSILETSVQTRMICSHQQGEHPINTTVKPKLKMNEYLPINAEDCSQNFYSENSLLSNTSSNSRFKNAFQLSLPSGNSPKTTSLKVSPKDTSISNVPSKARTSSPNGNGRNLSKAILSAKREAKSPTT</sequence>
<evidence type="ECO:0000256" key="1">
    <source>
        <dbReference type="SAM" id="MobiDB-lite"/>
    </source>
</evidence>
<protein>
    <submittedName>
        <fullName evidence="2">Uncharacterized protein</fullName>
    </submittedName>
</protein>
<name>A0A4P9YBS0_ROZAC</name>
<proteinExistence type="predicted"/>
<evidence type="ECO:0000313" key="2">
    <source>
        <dbReference type="EMBL" id="RKP16414.1"/>
    </source>
</evidence>